<dbReference type="CDD" id="cd00831">
    <property type="entry name" value="CHS_like"/>
    <property type="match status" value="1"/>
</dbReference>
<dbReference type="PIRSF" id="PIRSF036417">
    <property type="entry name" value="3-ktacl-CoA_syn"/>
    <property type="match status" value="1"/>
</dbReference>
<keyword evidence="8" id="KW-0472">Membrane</keyword>
<feature type="active site" evidence="7">
    <location>
        <position position="175"/>
    </location>
</feature>
<keyword evidence="4 6" id="KW-0012">Acyltransferase</keyword>
<proteinExistence type="inferred from homology"/>
<evidence type="ECO:0000256" key="3">
    <source>
        <dbReference type="ARBA" id="ARBA00022679"/>
    </source>
</evidence>
<feature type="domain" description="FAE" evidence="9">
    <location>
        <begin position="31"/>
        <end position="313"/>
    </location>
</feature>
<evidence type="ECO:0000256" key="5">
    <source>
        <dbReference type="ARBA" id="ARBA00047375"/>
    </source>
</evidence>
<accession>A0A5A7NZ52</accession>
<comment type="pathway">
    <text evidence="1 6">Lipid metabolism; fatty acid biosynthesis.</text>
</comment>
<comment type="catalytic activity">
    <reaction evidence="5">
        <text>a very-long-chain acyl-CoA + malonyl-CoA + H(+) = a very-long-chain 3-oxoacyl-CoA + CO2 + CoA</text>
        <dbReference type="Rhea" id="RHEA:32727"/>
        <dbReference type="ChEBI" id="CHEBI:15378"/>
        <dbReference type="ChEBI" id="CHEBI:16526"/>
        <dbReference type="ChEBI" id="CHEBI:57287"/>
        <dbReference type="ChEBI" id="CHEBI:57384"/>
        <dbReference type="ChEBI" id="CHEBI:90725"/>
        <dbReference type="ChEBI" id="CHEBI:90736"/>
        <dbReference type="EC" id="2.3.1.199"/>
    </reaction>
</comment>
<evidence type="ECO:0000256" key="1">
    <source>
        <dbReference type="ARBA" id="ARBA00005194"/>
    </source>
</evidence>
<evidence type="ECO:0000256" key="6">
    <source>
        <dbReference type="PIRNR" id="PIRNR036417"/>
    </source>
</evidence>
<organism evidence="11 12">
    <name type="scientific">Striga asiatica</name>
    <name type="common">Asiatic witchweed</name>
    <name type="synonym">Buchnera asiatica</name>
    <dbReference type="NCBI Taxonomy" id="4170"/>
    <lineage>
        <taxon>Eukaryota</taxon>
        <taxon>Viridiplantae</taxon>
        <taxon>Streptophyta</taxon>
        <taxon>Embryophyta</taxon>
        <taxon>Tracheophyta</taxon>
        <taxon>Spermatophyta</taxon>
        <taxon>Magnoliopsida</taxon>
        <taxon>eudicotyledons</taxon>
        <taxon>Gunneridae</taxon>
        <taxon>Pentapetalae</taxon>
        <taxon>asterids</taxon>
        <taxon>lamiids</taxon>
        <taxon>Lamiales</taxon>
        <taxon>Orobanchaceae</taxon>
        <taxon>Buchnereae</taxon>
        <taxon>Striga</taxon>
    </lineage>
</organism>
<dbReference type="Pfam" id="PF08392">
    <property type="entry name" value="FAE1_CUT1_RppA"/>
    <property type="match status" value="1"/>
</dbReference>
<evidence type="ECO:0000313" key="11">
    <source>
        <dbReference type="EMBL" id="GER25657.1"/>
    </source>
</evidence>
<dbReference type="Proteomes" id="UP000325081">
    <property type="component" value="Unassembled WGS sequence"/>
</dbReference>
<evidence type="ECO:0000256" key="8">
    <source>
        <dbReference type="SAM" id="Phobius"/>
    </source>
</evidence>
<evidence type="ECO:0000256" key="4">
    <source>
        <dbReference type="ARBA" id="ARBA00023315"/>
    </source>
</evidence>
<evidence type="ECO:0000256" key="7">
    <source>
        <dbReference type="PIRSR" id="PIRSR036417-1"/>
    </source>
</evidence>
<keyword evidence="3 6" id="KW-0808">Transferase</keyword>
<comment type="caution">
    <text evidence="11">The sequence shown here is derived from an EMBL/GenBank/DDBJ whole genome shotgun (WGS) entry which is preliminary data.</text>
</comment>
<protein>
    <recommendedName>
        <fullName evidence="6">3-ketoacyl-CoA synthase</fullName>
        <ecNumber evidence="6">2.3.1.-</ecNumber>
    </recommendedName>
</protein>
<dbReference type="OrthoDB" id="329835at2759"/>
<dbReference type="GO" id="GO:0016020">
    <property type="term" value="C:membrane"/>
    <property type="evidence" value="ECO:0007669"/>
    <property type="project" value="InterPro"/>
</dbReference>
<dbReference type="InterPro" id="IPR013747">
    <property type="entry name" value="ACP_syn_III_C"/>
</dbReference>
<feature type="active site" evidence="7">
    <location>
        <position position="365"/>
    </location>
</feature>
<dbReference type="EC" id="2.3.1.-" evidence="6"/>
<evidence type="ECO:0000313" key="12">
    <source>
        <dbReference type="Proteomes" id="UP000325081"/>
    </source>
</evidence>
<feature type="active site" evidence="7">
    <location>
        <position position="369"/>
    </location>
</feature>
<feature type="active site" evidence="7">
    <location>
        <position position="336"/>
    </location>
</feature>
<dbReference type="InterPro" id="IPR013601">
    <property type="entry name" value="FAE1_typ3_polyketide_synth"/>
</dbReference>
<evidence type="ECO:0000256" key="2">
    <source>
        <dbReference type="ARBA" id="ARBA00005531"/>
    </source>
</evidence>
<feature type="active site" evidence="7">
    <location>
        <position position="253"/>
    </location>
</feature>
<evidence type="ECO:0000259" key="9">
    <source>
        <dbReference type="Pfam" id="PF08392"/>
    </source>
</evidence>
<reference evidence="12" key="1">
    <citation type="journal article" date="2019" name="Curr. Biol.">
        <title>Genome Sequence of Striga asiatica Provides Insight into the Evolution of Plant Parasitism.</title>
        <authorList>
            <person name="Yoshida S."/>
            <person name="Kim S."/>
            <person name="Wafula E.K."/>
            <person name="Tanskanen J."/>
            <person name="Kim Y.M."/>
            <person name="Honaas L."/>
            <person name="Yang Z."/>
            <person name="Spallek T."/>
            <person name="Conn C.E."/>
            <person name="Ichihashi Y."/>
            <person name="Cheong K."/>
            <person name="Cui S."/>
            <person name="Der J.P."/>
            <person name="Gundlach H."/>
            <person name="Jiao Y."/>
            <person name="Hori C."/>
            <person name="Ishida J.K."/>
            <person name="Kasahara H."/>
            <person name="Kiba T."/>
            <person name="Kim M.S."/>
            <person name="Koo N."/>
            <person name="Laohavisit A."/>
            <person name="Lee Y.H."/>
            <person name="Lumba S."/>
            <person name="McCourt P."/>
            <person name="Mortimer J.C."/>
            <person name="Mutuku J.M."/>
            <person name="Nomura T."/>
            <person name="Sasaki-Sekimoto Y."/>
            <person name="Seto Y."/>
            <person name="Wang Y."/>
            <person name="Wakatake T."/>
            <person name="Sakakibara H."/>
            <person name="Demura T."/>
            <person name="Yamaguchi S."/>
            <person name="Yoneyama K."/>
            <person name="Manabe R.I."/>
            <person name="Nelson D.C."/>
            <person name="Schulman A.H."/>
            <person name="Timko M.P."/>
            <person name="dePamphilis C.W."/>
            <person name="Choi D."/>
            <person name="Shirasu K."/>
        </authorList>
    </citation>
    <scope>NUCLEOTIDE SEQUENCE [LARGE SCALE GENOMIC DNA]</scope>
    <source>
        <strain evidence="12">cv. UVA1</strain>
    </source>
</reference>
<feature type="transmembrane region" description="Helical" evidence="8">
    <location>
        <begin position="12"/>
        <end position="27"/>
    </location>
</feature>
<keyword evidence="8" id="KW-0812">Transmembrane</keyword>
<dbReference type="InterPro" id="IPR016039">
    <property type="entry name" value="Thiolase-like"/>
</dbReference>
<comment type="similarity">
    <text evidence="2 6">Belongs to the thiolase-like superfamily. Chalcone/stilbene synthases family.</text>
</comment>
<feature type="domain" description="Beta-ketoacyl-[acyl-carrier-protein] synthase III C-terminal" evidence="10">
    <location>
        <begin position="330"/>
        <end position="411"/>
    </location>
</feature>
<dbReference type="EMBL" id="BKCP01000447">
    <property type="protein sequence ID" value="GER25657.1"/>
    <property type="molecule type" value="Genomic_DNA"/>
</dbReference>
<sequence>MKTEHLIDSNNMSLLLFLSLLLSLYNLRRIFHRRRRHCYLLDYECFMPSSDRKLSTKLSGEVIRRNKNLRLNEYKFLLKAIVSSGIGEETYAPRTVLEGREANPTLLDALSEMDEFFLSSIGSLLRRTNISPKEIDVLVVNVSMLATVPSLSSRIINTYGLRDDIKSYNLTGMGCSASLVSINAVEAAFRASSRHLRALVVTSESLAPNWYAGADRSMILANCLFRAGGCAMVLSTRPGPNAMLRLARLARTHHGAWDESYGCCVQTEDESGRVGFHLGKGLPAAATRAFAENLRWMAPRILPFRELARAAVAAALAGGRRPAVDFRSGVEHFCLHTGGKAVIDGVARSLGLSEGDVEPARMTLHRFGNTSASSLWYVLAYMEAKGRLKKGDRVLMISFGAGFKCNSCLWEVVRDLDGKGNVWGGMIDEYPVGNLAEKSPFLGKFGWLQSEVDEEFRFPDDYEIPD</sequence>
<keyword evidence="12" id="KW-1185">Reference proteome</keyword>
<dbReference type="PANTHER" id="PTHR31561">
    <property type="entry name" value="3-KETOACYL-COA SYNTHASE"/>
    <property type="match status" value="1"/>
</dbReference>
<dbReference type="GO" id="GO:0009922">
    <property type="term" value="F:fatty acid elongase activity"/>
    <property type="evidence" value="ECO:0007669"/>
    <property type="project" value="UniProtKB-EC"/>
</dbReference>
<dbReference type="Pfam" id="PF08541">
    <property type="entry name" value="ACP_syn_III_C"/>
    <property type="match status" value="1"/>
</dbReference>
<dbReference type="InterPro" id="IPR012392">
    <property type="entry name" value="3-ktacl-CoA_syn"/>
</dbReference>
<dbReference type="UniPathway" id="UPA00094"/>
<dbReference type="GO" id="GO:0006633">
    <property type="term" value="P:fatty acid biosynthetic process"/>
    <property type="evidence" value="ECO:0007669"/>
    <property type="project" value="UniProtKB-UniPathway"/>
</dbReference>
<name>A0A5A7NZ52_STRAF</name>
<feature type="active site" evidence="7">
    <location>
        <position position="332"/>
    </location>
</feature>
<keyword evidence="8" id="KW-1133">Transmembrane helix</keyword>
<dbReference type="AlphaFoldDB" id="A0A5A7NZ52"/>
<dbReference type="Gene3D" id="3.40.47.10">
    <property type="match status" value="1"/>
</dbReference>
<evidence type="ECO:0000259" key="10">
    <source>
        <dbReference type="Pfam" id="PF08541"/>
    </source>
</evidence>
<dbReference type="SUPFAM" id="SSF53901">
    <property type="entry name" value="Thiolase-like"/>
    <property type="match status" value="1"/>
</dbReference>
<gene>
    <name evidence="11" type="ORF">STAS_01258</name>
</gene>